<comment type="similarity">
    <text evidence="1">Belongs to the amidase family.</text>
</comment>
<reference evidence="3 4" key="1">
    <citation type="submission" date="2016-10" db="EMBL/GenBank/DDBJ databases">
        <authorList>
            <person name="de Groot N.N."/>
        </authorList>
    </citation>
    <scope>NUCLEOTIDE SEQUENCE [LARGE SCALE GENOMIC DNA]</scope>
    <source>
        <strain evidence="3 4">CGMCC 1.7056</strain>
    </source>
</reference>
<dbReference type="Pfam" id="PF01425">
    <property type="entry name" value="Amidase"/>
    <property type="match status" value="1"/>
</dbReference>
<gene>
    <name evidence="3" type="ORF">SAMN04487968_108140</name>
</gene>
<dbReference type="OrthoDB" id="5175573at2"/>
<dbReference type="InterPro" id="IPR023631">
    <property type="entry name" value="Amidase_dom"/>
</dbReference>
<evidence type="ECO:0000259" key="2">
    <source>
        <dbReference type="Pfam" id="PF01425"/>
    </source>
</evidence>
<evidence type="ECO:0000313" key="3">
    <source>
        <dbReference type="EMBL" id="SFC59889.1"/>
    </source>
</evidence>
<accession>A0A1I1KGD3</accession>
<dbReference type="Proteomes" id="UP000198832">
    <property type="component" value="Unassembled WGS sequence"/>
</dbReference>
<dbReference type="Gene3D" id="3.90.1300.10">
    <property type="entry name" value="Amidase signature (AS) domain"/>
    <property type="match status" value="1"/>
</dbReference>
<name>A0A1I1KGD3_9ACTN</name>
<dbReference type="NCBIfam" id="NF005899">
    <property type="entry name" value="PRK07869.1"/>
    <property type="match status" value="1"/>
</dbReference>
<dbReference type="STRING" id="574651.SAMN04487968_108140"/>
<dbReference type="InterPro" id="IPR020556">
    <property type="entry name" value="Amidase_CS"/>
</dbReference>
<dbReference type="RefSeq" id="WP_091124145.1">
    <property type="nucleotide sequence ID" value="NZ_FOLB01000008.1"/>
</dbReference>
<dbReference type="PROSITE" id="PS00571">
    <property type="entry name" value="AMIDASES"/>
    <property type="match status" value="1"/>
</dbReference>
<evidence type="ECO:0000313" key="4">
    <source>
        <dbReference type="Proteomes" id="UP000198832"/>
    </source>
</evidence>
<feature type="domain" description="Amidase" evidence="2">
    <location>
        <begin position="31"/>
        <end position="445"/>
    </location>
</feature>
<evidence type="ECO:0000256" key="1">
    <source>
        <dbReference type="ARBA" id="ARBA00009199"/>
    </source>
</evidence>
<dbReference type="InterPro" id="IPR036928">
    <property type="entry name" value="AS_sf"/>
</dbReference>
<sequence>MVDAYVDDALGRDDAVGLARRIAAREVGAGELVEAAIARIEKVDGELNAMAVRDYDRARQTHGAPGFFHGVPTLIKDNVDVAGLPTQQGCDAYVGRPAAHDGDIARLIKSMGVVALGKTQLSEFGFSAAADHPRLGPVRSPWDTARYAGASSSGTAALVAAGAVPFAHGNDGGGSIRIPAAVNGLVGLKPSRGRLPLDPMNRQMPLRIVVDGVLTRSVRDTAAFFREAERRHRAPGLTPIGDVTGPSKDRLRIAFFTSAAGHAASPEVDALTRRTAELLESLGHTVEEVEAPVTEAFADDFVLYWGFLALMIVRLGRMTAGPTWDTAKLDNLTRGLAANTARRLHLLPGVVRRLRRSSDVSTEFHATHDVVLTPTLAHETPLVGHLDPTQSFDVIMAKLRDWVAFTPWQNVSGDPAISLPLATTENGLPQGMMLGAGRGREGLLLGLAHELEEAVGLASLGGSSEPA</sequence>
<dbReference type="PANTHER" id="PTHR11895">
    <property type="entry name" value="TRANSAMIDASE"/>
    <property type="match status" value="1"/>
</dbReference>
<dbReference type="InterPro" id="IPR000120">
    <property type="entry name" value="Amidase"/>
</dbReference>
<proteinExistence type="inferred from homology"/>
<keyword evidence="4" id="KW-1185">Reference proteome</keyword>
<dbReference type="EMBL" id="FOLB01000008">
    <property type="protein sequence ID" value="SFC59889.1"/>
    <property type="molecule type" value="Genomic_DNA"/>
</dbReference>
<protein>
    <submittedName>
        <fullName evidence="3">Amidase</fullName>
    </submittedName>
</protein>
<dbReference type="SUPFAM" id="SSF75304">
    <property type="entry name" value="Amidase signature (AS) enzymes"/>
    <property type="match status" value="1"/>
</dbReference>
<organism evidence="3 4">
    <name type="scientific">Nocardioides terrae</name>
    <dbReference type="NCBI Taxonomy" id="574651"/>
    <lineage>
        <taxon>Bacteria</taxon>
        <taxon>Bacillati</taxon>
        <taxon>Actinomycetota</taxon>
        <taxon>Actinomycetes</taxon>
        <taxon>Propionibacteriales</taxon>
        <taxon>Nocardioidaceae</taxon>
        <taxon>Nocardioides</taxon>
    </lineage>
</organism>
<dbReference type="GO" id="GO:0003824">
    <property type="term" value="F:catalytic activity"/>
    <property type="evidence" value="ECO:0007669"/>
    <property type="project" value="InterPro"/>
</dbReference>
<dbReference type="PANTHER" id="PTHR11895:SF7">
    <property type="entry name" value="GLUTAMYL-TRNA(GLN) AMIDOTRANSFERASE SUBUNIT A, MITOCHONDRIAL"/>
    <property type="match status" value="1"/>
</dbReference>
<dbReference type="AlphaFoldDB" id="A0A1I1KGD3"/>